<dbReference type="RefSeq" id="YP_010041685.1">
    <property type="nucleotide sequence ID" value="NC_054207.1"/>
</dbReference>
<dbReference type="Gene3D" id="1.20.1300.10">
    <property type="entry name" value="Fumarate reductase/succinate dehydrogenase, transmembrane subunit"/>
    <property type="match status" value="1"/>
</dbReference>
<reference evidence="2" key="2">
    <citation type="submission" date="2020-08" db="EMBL/GenBank/DDBJ databases">
        <authorList>
            <person name="Russell S.R."/>
            <person name="Jackson C."/>
            <person name="Reyes-Prieto A."/>
        </authorList>
    </citation>
    <scope>NUCLEOTIDE SEQUENCE</scope>
    <source>
        <strain evidence="2">UTEX LB 2766</strain>
    </source>
</reference>
<keyword evidence="1" id="KW-1133">Transmembrane helix</keyword>
<dbReference type="SUPFAM" id="SSF81343">
    <property type="entry name" value="Fumarate reductase respiratory complex transmembrane subunits"/>
    <property type="match status" value="1"/>
</dbReference>
<reference evidence="2" key="1">
    <citation type="journal article" date="2020" name="J. Eukaryot. Microbiol.">
        <title>High Sequence Divergence but Limited Architectural Rearrangements in Organelle Genomes of Cyanophora (Glaucophyta) Species.</title>
        <authorList>
            <person name="Russell S."/>
            <person name="Jackson C."/>
            <person name="Reyes-Prieto A."/>
        </authorList>
    </citation>
    <scope>NUCLEOTIDE SEQUENCE</scope>
    <source>
        <strain evidence="2">UTEX LB 2766</strain>
    </source>
</reference>
<accession>A0A873WRN3</accession>
<evidence type="ECO:0000313" key="2">
    <source>
        <dbReference type="EMBL" id="QPB15035.1"/>
    </source>
</evidence>
<dbReference type="GeneID" id="63648304"/>
<organism evidence="2">
    <name type="scientific">Cyanophora biloba</name>
    <dbReference type="NCBI Taxonomy" id="1489483"/>
    <lineage>
        <taxon>Eukaryota</taxon>
        <taxon>Glaucocystophyceae</taxon>
        <taxon>Cyanophorales</taxon>
        <taxon>Cyanophoraceae</taxon>
        <taxon>Cyanophora</taxon>
    </lineage>
</organism>
<feature type="transmembrane region" description="Helical" evidence="1">
    <location>
        <begin position="21"/>
        <end position="46"/>
    </location>
</feature>
<dbReference type="AlphaFoldDB" id="A0A873WRN3"/>
<keyword evidence="2" id="KW-0496">Mitochondrion</keyword>
<dbReference type="GO" id="GO:0016020">
    <property type="term" value="C:membrane"/>
    <property type="evidence" value="ECO:0007669"/>
    <property type="project" value="InterPro"/>
</dbReference>
<keyword evidence="1" id="KW-0812">Transmembrane</keyword>
<name>A0A873WRN3_9EUKA</name>
<gene>
    <name evidence="2" type="primary">sdh4</name>
</gene>
<protein>
    <submittedName>
        <fullName evidence="2">Succinate dehydrogenase subunit 4</fullName>
    </submittedName>
</protein>
<keyword evidence="1" id="KW-0472">Membrane</keyword>
<evidence type="ECO:0000256" key="1">
    <source>
        <dbReference type="SAM" id="Phobius"/>
    </source>
</evidence>
<feature type="transmembrane region" description="Helical" evidence="1">
    <location>
        <begin position="66"/>
        <end position="90"/>
    </location>
</feature>
<sequence>MNYFNMLQYGKIEWYIQKITALFLISPLLITINYVLLLFFFCFLHIELGFHSILEDYYQNIILRILVNFLFKFIIIFLVGVLYCTLIVIIV</sequence>
<dbReference type="InterPro" id="IPR034804">
    <property type="entry name" value="SQR/QFR_C/D"/>
</dbReference>
<geneLocation type="mitochondrion" evidence="2"/>
<proteinExistence type="predicted"/>
<dbReference type="EMBL" id="MT919636">
    <property type="protein sequence ID" value="QPB15035.1"/>
    <property type="molecule type" value="Genomic_DNA"/>
</dbReference>